<organism evidence="9 10">
    <name type="scientific">Flavobacterium paronense</name>
    <dbReference type="NCBI Taxonomy" id="1392775"/>
    <lineage>
        <taxon>Bacteria</taxon>
        <taxon>Pseudomonadati</taxon>
        <taxon>Bacteroidota</taxon>
        <taxon>Flavobacteriia</taxon>
        <taxon>Flavobacteriales</taxon>
        <taxon>Flavobacteriaceae</taxon>
        <taxon>Flavobacterium</taxon>
    </lineage>
</organism>
<keyword evidence="10" id="KW-1185">Reference proteome</keyword>
<dbReference type="InterPro" id="IPR020667">
    <property type="entry name" value="DNA_mismatch_repair_MutL"/>
</dbReference>
<evidence type="ECO:0000259" key="8">
    <source>
        <dbReference type="SMART" id="SM01340"/>
    </source>
</evidence>
<evidence type="ECO:0000313" key="9">
    <source>
        <dbReference type="EMBL" id="MFB9088046.1"/>
    </source>
</evidence>
<dbReference type="Pfam" id="PF08676">
    <property type="entry name" value="MutL_C"/>
    <property type="match status" value="1"/>
</dbReference>
<sequence length="620" mass="69839">MSSIIQLLPDHVANQIAAGEVVQRPASVVKELMENAVDAKATNIKLIVKDAGKSLIQVIDNGVGMSITDSRLCFERHATSKIRHAEDLFSLHTKGFRGEALASIAAIAHVEMKTKQDQEELGTHIIIEGSKFVSQEPSVLPKGTSFSVKNLFFNIPARRNFLKSDTVEQRYIVDEFQRVAMAHPNIHFTMYHNGSEMFNLPVSNFRQRIVNIFSGKTNEKLVPAKEETEIVNLHGFIGKPEFSKKNRGEQFFFVNNRFIKSGYLHHAVMAAYEGLLSTGAQPSYFLYLDVPPHTIDINIHPTKTEIKFDDEHALYAILRSSIKHSLGQFNVAPILDFDRDPNLDTPYQYQNKEAEYPTIQVDRQYNPFSEEKPSKAFTSSSSSSSNYKKPEAQPSWESLYVGLKQAGQEIAEMTFENDAVTSSLFEENEIEQEVKRTYQIQKKYIVSPIKSGMVIINQKRAHERVLYEGFLTSMTVHQASSQQMLFPLQLNYSSAEIELLAELKSSLENTGFIFESINEDSVVISGLPVNVTESEIAIVLEELLSDLHDGIPDSSFSQNDTIAKSMAKSLAVKTGTYLTEKEQENLVHNLFACREPNVSPFQKPTFITMSVEDLDKKFSL</sequence>
<gene>
    <name evidence="5 9" type="primary">mutL</name>
    <name evidence="9" type="ORF">ACFFUU_00370</name>
</gene>
<dbReference type="InterPro" id="IPR037198">
    <property type="entry name" value="MutL_C_sf"/>
</dbReference>
<keyword evidence="4 5" id="KW-0234">DNA repair</keyword>
<dbReference type="CDD" id="cd00782">
    <property type="entry name" value="MutL_Trans"/>
    <property type="match status" value="1"/>
</dbReference>
<dbReference type="SUPFAM" id="SSF55874">
    <property type="entry name" value="ATPase domain of HSP90 chaperone/DNA topoisomerase II/histidine kinase"/>
    <property type="match status" value="1"/>
</dbReference>
<dbReference type="InterPro" id="IPR002099">
    <property type="entry name" value="MutL/Mlh/PMS"/>
</dbReference>
<dbReference type="SMART" id="SM01340">
    <property type="entry name" value="DNA_mis_repair"/>
    <property type="match status" value="1"/>
</dbReference>
<dbReference type="PANTHER" id="PTHR10073:SF12">
    <property type="entry name" value="DNA MISMATCH REPAIR PROTEIN MLH1"/>
    <property type="match status" value="1"/>
</dbReference>
<dbReference type="CDD" id="cd16926">
    <property type="entry name" value="HATPase_MutL-MLH-PMS-like"/>
    <property type="match status" value="1"/>
</dbReference>
<evidence type="ECO:0000256" key="3">
    <source>
        <dbReference type="ARBA" id="ARBA00022763"/>
    </source>
</evidence>
<dbReference type="InterPro" id="IPR013507">
    <property type="entry name" value="DNA_mismatch_S5_2-like"/>
</dbReference>
<dbReference type="Gene3D" id="3.30.1370.100">
    <property type="entry name" value="MutL, C-terminal domain, regulatory subdomain"/>
    <property type="match status" value="1"/>
</dbReference>
<feature type="region of interest" description="Disordered" evidence="6">
    <location>
        <begin position="370"/>
        <end position="391"/>
    </location>
</feature>
<dbReference type="Gene3D" id="3.30.565.10">
    <property type="entry name" value="Histidine kinase-like ATPase, C-terminal domain"/>
    <property type="match status" value="1"/>
</dbReference>
<evidence type="ECO:0000313" key="10">
    <source>
        <dbReference type="Proteomes" id="UP001589576"/>
    </source>
</evidence>
<keyword evidence="9" id="KW-0378">Hydrolase</keyword>
<evidence type="ECO:0000256" key="2">
    <source>
        <dbReference type="ARBA" id="ARBA00021975"/>
    </source>
</evidence>
<protein>
    <recommendedName>
        <fullName evidence="2 5">DNA mismatch repair protein MutL</fullName>
    </recommendedName>
</protein>
<dbReference type="InterPro" id="IPR014721">
    <property type="entry name" value="Ribsml_uS5_D2-typ_fold_subgr"/>
</dbReference>
<proteinExistence type="inferred from homology"/>
<keyword evidence="9" id="KW-0540">Nuclease</keyword>
<accession>A0ABV5GBK6</accession>
<dbReference type="InterPro" id="IPR020568">
    <property type="entry name" value="Ribosomal_Su5_D2-typ_SF"/>
</dbReference>
<dbReference type="InterPro" id="IPR042121">
    <property type="entry name" value="MutL_C_regsub"/>
</dbReference>
<feature type="domain" description="MutL C-terminal dimerisation" evidence="7">
    <location>
        <begin position="436"/>
        <end position="578"/>
    </location>
</feature>
<name>A0ABV5GBK6_9FLAO</name>
<comment type="similarity">
    <text evidence="1 5">Belongs to the DNA mismatch repair MutL/HexB family.</text>
</comment>
<dbReference type="Proteomes" id="UP001589576">
    <property type="component" value="Unassembled WGS sequence"/>
</dbReference>
<dbReference type="EMBL" id="JBHMFB010000001">
    <property type="protein sequence ID" value="MFB9088046.1"/>
    <property type="molecule type" value="Genomic_DNA"/>
</dbReference>
<dbReference type="RefSeq" id="WP_290285486.1">
    <property type="nucleotide sequence ID" value="NZ_JAUFQN010000019.1"/>
</dbReference>
<dbReference type="HAMAP" id="MF_00149">
    <property type="entry name" value="DNA_mis_repair"/>
    <property type="match status" value="1"/>
</dbReference>
<dbReference type="SUPFAM" id="SSF118116">
    <property type="entry name" value="DNA mismatch repair protein MutL"/>
    <property type="match status" value="1"/>
</dbReference>
<evidence type="ECO:0000256" key="6">
    <source>
        <dbReference type="SAM" id="MobiDB-lite"/>
    </source>
</evidence>
<dbReference type="PROSITE" id="PS00058">
    <property type="entry name" value="DNA_MISMATCH_REPAIR_1"/>
    <property type="match status" value="1"/>
</dbReference>
<dbReference type="Pfam" id="PF13589">
    <property type="entry name" value="HATPase_c_3"/>
    <property type="match status" value="1"/>
</dbReference>
<dbReference type="InterPro" id="IPR036890">
    <property type="entry name" value="HATPase_C_sf"/>
</dbReference>
<feature type="domain" description="DNA mismatch repair protein S5" evidence="8">
    <location>
        <begin position="209"/>
        <end position="327"/>
    </location>
</feature>
<evidence type="ECO:0000256" key="5">
    <source>
        <dbReference type="HAMAP-Rule" id="MF_00149"/>
    </source>
</evidence>
<keyword evidence="9" id="KW-0255">Endonuclease</keyword>
<evidence type="ECO:0000259" key="7">
    <source>
        <dbReference type="SMART" id="SM00853"/>
    </source>
</evidence>
<reference evidence="9 10" key="1">
    <citation type="submission" date="2024-09" db="EMBL/GenBank/DDBJ databases">
        <authorList>
            <person name="Sun Q."/>
            <person name="Mori K."/>
        </authorList>
    </citation>
    <scope>NUCLEOTIDE SEQUENCE [LARGE SCALE GENOMIC DNA]</scope>
    <source>
        <strain evidence="9 10">CECT 8460</strain>
    </source>
</reference>
<dbReference type="InterPro" id="IPR014762">
    <property type="entry name" value="DNA_mismatch_repair_CS"/>
</dbReference>
<comment type="function">
    <text evidence="5">This protein is involved in the repair of mismatches in DNA. It is required for dam-dependent methyl-directed DNA mismatch repair. May act as a 'molecular matchmaker', a protein that promotes the formation of a stable complex between two or more DNA-binding proteins in an ATP-dependent manner without itself being part of a final effector complex.</text>
</comment>
<dbReference type="SMART" id="SM00853">
    <property type="entry name" value="MutL_C"/>
    <property type="match status" value="1"/>
</dbReference>
<dbReference type="PANTHER" id="PTHR10073">
    <property type="entry name" value="DNA MISMATCH REPAIR PROTEIN MLH, PMS, MUTL"/>
    <property type="match status" value="1"/>
</dbReference>
<dbReference type="InterPro" id="IPR014790">
    <property type="entry name" value="MutL_C"/>
</dbReference>
<dbReference type="Gene3D" id="3.30.1540.20">
    <property type="entry name" value="MutL, C-terminal domain, dimerisation subdomain"/>
    <property type="match status" value="1"/>
</dbReference>
<comment type="caution">
    <text evidence="9">The sequence shown here is derived from an EMBL/GenBank/DDBJ whole genome shotgun (WGS) entry which is preliminary data.</text>
</comment>
<keyword evidence="3 5" id="KW-0227">DNA damage</keyword>
<dbReference type="NCBIfam" id="TIGR00585">
    <property type="entry name" value="mutl"/>
    <property type="match status" value="1"/>
</dbReference>
<dbReference type="SUPFAM" id="SSF54211">
    <property type="entry name" value="Ribosomal protein S5 domain 2-like"/>
    <property type="match status" value="1"/>
</dbReference>
<dbReference type="Pfam" id="PF01119">
    <property type="entry name" value="DNA_mis_repair"/>
    <property type="match status" value="1"/>
</dbReference>
<dbReference type="InterPro" id="IPR038973">
    <property type="entry name" value="MutL/Mlh/Pms-like"/>
</dbReference>
<dbReference type="InterPro" id="IPR042120">
    <property type="entry name" value="MutL_C_dimsub"/>
</dbReference>
<evidence type="ECO:0000256" key="1">
    <source>
        <dbReference type="ARBA" id="ARBA00006082"/>
    </source>
</evidence>
<dbReference type="GO" id="GO:0004519">
    <property type="term" value="F:endonuclease activity"/>
    <property type="evidence" value="ECO:0007669"/>
    <property type="project" value="UniProtKB-KW"/>
</dbReference>
<dbReference type="Gene3D" id="3.30.230.10">
    <property type="match status" value="1"/>
</dbReference>
<evidence type="ECO:0000256" key="4">
    <source>
        <dbReference type="ARBA" id="ARBA00023204"/>
    </source>
</evidence>